<protein>
    <submittedName>
        <fullName evidence="2">CBM9 family sugar-binding protein</fullName>
    </submittedName>
</protein>
<dbReference type="GO" id="GO:0004553">
    <property type="term" value="F:hydrolase activity, hydrolyzing O-glycosyl compounds"/>
    <property type="evidence" value="ECO:0007669"/>
    <property type="project" value="InterPro"/>
</dbReference>
<proteinExistence type="predicted"/>
<name>A0A9X4KHU8_9BACL</name>
<dbReference type="SUPFAM" id="SSF49344">
    <property type="entry name" value="CBD9-like"/>
    <property type="match status" value="1"/>
</dbReference>
<accession>A0A9X4KHU8</accession>
<dbReference type="Gene3D" id="2.80.10.50">
    <property type="match status" value="1"/>
</dbReference>
<dbReference type="SUPFAM" id="SSF50370">
    <property type="entry name" value="Ricin B-like lectins"/>
    <property type="match status" value="1"/>
</dbReference>
<organism evidence="2 3">
    <name type="scientific">Cohnella ginsengisoli</name>
    <dbReference type="NCBI Taxonomy" id="425004"/>
    <lineage>
        <taxon>Bacteria</taxon>
        <taxon>Bacillati</taxon>
        <taxon>Bacillota</taxon>
        <taxon>Bacilli</taxon>
        <taxon>Bacillales</taxon>
        <taxon>Paenibacillaceae</taxon>
        <taxon>Cohnella</taxon>
    </lineage>
</organism>
<dbReference type="InterPro" id="IPR017853">
    <property type="entry name" value="GH"/>
</dbReference>
<evidence type="ECO:0000313" key="3">
    <source>
        <dbReference type="Proteomes" id="UP001153387"/>
    </source>
</evidence>
<dbReference type="CDD" id="cd23432">
    <property type="entry name" value="beta-trefoil_Ricin_EndoBetaGal-like"/>
    <property type="match status" value="1"/>
</dbReference>
<keyword evidence="3" id="KW-1185">Reference proteome</keyword>
<dbReference type="AlphaFoldDB" id="A0A9X4KHU8"/>
<evidence type="ECO:0000313" key="2">
    <source>
        <dbReference type="EMBL" id="MDG0791814.1"/>
    </source>
</evidence>
<dbReference type="GO" id="GO:0030246">
    <property type="term" value="F:carbohydrate binding"/>
    <property type="evidence" value="ECO:0007669"/>
    <property type="project" value="InterPro"/>
</dbReference>
<dbReference type="GO" id="GO:0016052">
    <property type="term" value="P:carbohydrate catabolic process"/>
    <property type="evidence" value="ECO:0007669"/>
    <property type="project" value="InterPro"/>
</dbReference>
<evidence type="ECO:0000259" key="1">
    <source>
        <dbReference type="Pfam" id="PF06452"/>
    </source>
</evidence>
<feature type="domain" description="Carbohydrate-binding" evidence="1">
    <location>
        <begin position="226"/>
        <end position="389"/>
    </location>
</feature>
<gene>
    <name evidence="2" type="ORF">OMP38_13800</name>
</gene>
<dbReference type="SUPFAM" id="SSF51445">
    <property type="entry name" value="(Trans)glycosidases"/>
    <property type="match status" value="1"/>
</dbReference>
<comment type="caution">
    <text evidence="2">The sequence shown here is derived from an EMBL/GenBank/DDBJ whole genome shotgun (WGS) entry which is preliminary data.</text>
</comment>
<reference evidence="2 3" key="1">
    <citation type="submission" date="2022-10" db="EMBL/GenBank/DDBJ databases">
        <title>Comparative genomic analysis of Cohnella hashimotonis sp. nov., isolated from the International Space Station.</title>
        <authorList>
            <person name="Simpson A."/>
            <person name="Venkateswaran K."/>
        </authorList>
    </citation>
    <scope>NUCLEOTIDE SEQUENCE [LARGE SCALE GENOMIC DNA]</scope>
    <source>
        <strain evidence="2 3">DSM 18997</strain>
    </source>
</reference>
<dbReference type="InterPro" id="IPR035992">
    <property type="entry name" value="Ricin_B-like_lectins"/>
</dbReference>
<dbReference type="InterPro" id="IPR010502">
    <property type="entry name" value="Carb-bd_dom_fam9"/>
</dbReference>
<dbReference type="Gene3D" id="3.20.20.80">
    <property type="entry name" value="Glycosidases"/>
    <property type="match status" value="1"/>
</dbReference>
<sequence length="529" mass="57195">MERGEHSRLFPANYVNKILIPGANGIRQAATQLGASVTVVSTGLSPAATNGVDWSMLDYVTGIYANGGKNYFDALGVHPYTWPNDPTVMTNWNWLLKTPELYNVMVANGDGSKKLWVTENGFPTSTTNGVTEAQQAQYIESAYNTWKSFSFAGGPYFMYSYKDVGTNAANPEDFFGIVRYNGTLKPAHATVVNLIANNPNSGTASALNITGPITVDGSLSESGWTVDTGVNKGVSGTPNNTVTFDVMWNNSYLYVGVKVLDGNLYKDSANSWEDDSVEIYVDPGNNHATAYDANDRQFIKGYNNAALFEKNGNTSGVLHGWTAIAGGYSVELAIPWSNLGITPSGGTTIGLDIGINDDDNGGTRDSQLVWNGTIDNWTNTANFGDAVLSPTTTGAPLTYYRIQNRWKDTQFLYDGGTRVYYGSGTGDSYLWSLETYGSYTRIRNKATGEYVNIKNGATNVESTAIAASDASSHWTIASSSATTTAKSIKSASNNGFINNETQLGYVTCDRTTVPSDTSWSSEQWFFVQQ</sequence>
<dbReference type="Gene3D" id="2.60.40.1190">
    <property type="match status" value="1"/>
</dbReference>
<dbReference type="Proteomes" id="UP001153387">
    <property type="component" value="Unassembled WGS sequence"/>
</dbReference>
<dbReference type="Pfam" id="PF06452">
    <property type="entry name" value="CBM9_1"/>
    <property type="match status" value="1"/>
</dbReference>
<dbReference type="EMBL" id="JAPDHZ010000003">
    <property type="protein sequence ID" value="MDG0791814.1"/>
    <property type="molecule type" value="Genomic_DNA"/>
</dbReference>
<dbReference type="RefSeq" id="WP_277565661.1">
    <property type="nucleotide sequence ID" value="NZ_JAPDHZ010000003.1"/>
</dbReference>